<dbReference type="Gene3D" id="3.30.70.250">
    <property type="entry name" value="Malonyl-CoA ACP transacylase, ACP-binding"/>
    <property type="match status" value="1"/>
</dbReference>
<accession>W7BSN0</accession>
<dbReference type="PROSITE" id="PS52004">
    <property type="entry name" value="KS3_2"/>
    <property type="match status" value="1"/>
</dbReference>
<keyword evidence="3" id="KW-0808">Transferase</keyword>
<feature type="domain" description="Ketosynthase family 3 (KS3)" evidence="4">
    <location>
        <begin position="8"/>
        <end position="461"/>
    </location>
</feature>
<dbReference type="SMART" id="SM00827">
    <property type="entry name" value="PKS_AT"/>
    <property type="match status" value="1"/>
</dbReference>
<evidence type="ECO:0000313" key="5">
    <source>
        <dbReference type="EMBL" id="EUJ23298.1"/>
    </source>
</evidence>
<dbReference type="Pfam" id="PF00698">
    <property type="entry name" value="Acyl_transf_1"/>
    <property type="match status" value="1"/>
</dbReference>
<dbReference type="PROSITE" id="PS00606">
    <property type="entry name" value="KS3_1"/>
    <property type="match status" value="1"/>
</dbReference>
<dbReference type="RefSeq" id="WP_036066426.1">
    <property type="nucleotide sequence ID" value="NZ_AODD01000012.1"/>
</dbReference>
<dbReference type="Pfam" id="PF00109">
    <property type="entry name" value="ketoacyl-synt"/>
    <property type="match status" value="1"/>
</dbReference>
<dbReference type="Gene3D" id="3.40.47.10">
    <property type="match status" value="1"/>
</dbReference>
<proteinExistence type="predicted"/>
<dbReference type="InterPro" id="IPR014043">
    <property type="entry name" value="Acyl_transferase_dom"/>
</dbReference>
<dbReference type="InterPro" id="IPR016035">
    <property type="entry name" value="Acyl_Trfase/lysoPLipase"/>
</dbReference>
<dbReference type="SUPFAM" id="SSF52151">
    <property type="entry name" value="FabD/lysophospholipase-like"/>
    <property type="match status" value="1"/>
</dbReference>
<dbReference type="GO" id="GO:0004312">
    <property type="term" value="F:fatty acid synthase activity"/>
    <property type="evidence" value="ECO:0007669"/>
    <property type="project" value="TreeGrafter"/>
</dbReference>
<evidence type="ECO:0000259" key="4">
    <source>
        <dbReference type="PROSITE" id="PS52004"/>
    </source>
</evidence>
<dbReference type="InterPro" id="IPR018201">
    <property type="entry name" value="Ketoacyl_synth_AS"/>
</dbReference>
<dbReference type="CDD" id="cd00833">
    <property type="entry name" value="PKS"/>
    <property type="match status" value="1"/>
</dbReference>
<dbReference type="InterPro" id="IPR014031">
    <property type="entry name" value="Ketoacyl_synth_C"/>
</dbReference>
<sequence length="1462" mass="162954">MSDKKTTNQDIAIVGMSVFSPAGDSVEEFWQGISQGKDFITDAPSDIIDPYHFEGTPNGVDRFYCKRGGFSKAFKVDPLRYGILPVAADGIEPDQLISMAGAEQALADAGVFEKEISLKKGSIIIGKGNFSGVVPLRSLEIIRMARQFTSLLKTTLPELKDEDLEKVKEAYQGKQGRYQADMAIGTMPNLVASLVANKFDMQGPAYTVDAACASGIVAINHSMELLRSGECDIAVAGGMHSAHSAMFWGAFDMLGAMSRKQKIAPFSEDADGLLVGQGGGFVVLKTLKKAQEDGDKIYAVIKESAICSDGAGTHVTVTSVEGQVRVLEKAWGKAGMNPEELGYIEAHGTATVVGDKTEITTLKTFFGDNNHKKAYVGSVKSNIGHAMPAAGMIGVIKAALSLYHKKIPPTLHCENPLPEMFESRFMPPQELMDWKASELPLVAGVNAFGFGGINAHAILTAYEAPADAKPQRKKPYFGEALMISAKSNGQLIEKIKKGDYTNTGGNYRLVIFDPTEDRIERAISIIEKGKTWHSRFDIWYSNNPMLLNGGKIAFMFPGFNPNWESETISLSDSFDLPSMEEFIGTPATSTNEFVSALDINKETDRASILADHINAVTTQSLDKLNIEADMYLGHSIGEWQAVRYAQMVEGNGNKMVEIMRDWDELVDYPLIAVSGVGLEKAEQWCNEIPELYMANDNCPNQVLFSGKHDAVEKLCSLLDQQSIFYTQMPISVGWHTPLIAGSMDKNKEFLEHVEVKKGKAPVWSSATLECIPHEKEKYVELVSEQLFKPVYFRGLIEKLYKEENARIFIQIGRGPLTNFVEDTLKGKDFGAIEANVSMRDGADQLRRVQALLFVEGKEIDPTFLGVKPAYQVDNSLFVIPRGAPSIITDLPELKEAVAQRYGEDGFTTLSEASLNKEHQMPIPAMLQDNIRDAVKVQKEIEQLFEKRIQASGGKERAAVPSRSVTKTKETRNLAPFEEPLSLDFKDHPYLVDHSIVRQPKWWDNQEDLNLVVPFTMTIELLSEIAKKRMPGKKLIKIRNVAAYQWIGLEKPFDETVAGKWLSEDTISLQLGSYAKAEFVFADQWPAQPKEYVGKIDIGESIMKPYTSEEFYDLFSFHGPQYHSCKEVSKVASRGMLTSAEKREGKGSLLDIMGQQLGLFLHLTAKKNTISFPVRLKEMDLYEDIFDQQGTFEHTLQITRMSESVIAGNMILKRGGKVWSVAKDFVCQRFENQLPVWYVILKPQKNILAEQLEPGVFMFNNTNQENILGLLSKRYLNEQDRQMSESLESSKLQRQFLISRIALKDAVRHHIAADKEDMIYPIEIFSEHDEQGKPVVRGHEMSRDKADNYHVSIAHKENIGVAMVADHAVGIDIEFIEEKNADFLNAAFTDKERAILQKLGNQPEDIIRFWVAKEASAKKAGTGFKGQPQKFEVTKVENNNLYVNDDCVKTSVVEGKYVVGWTI</sequence>
<dbReference type="InterPro" id="IPR001227">
    <property type="entry name" value="Ac_transferase_dom_sf"/>
</dbReference>
<keyword evidence="6" id="KW-1185">Reference proteome</keyword>
<dbReference type="SUPFAM" id="SSF53901">
    <property type="entry name" value="Thiolase-like"/>
    <property type="match status" value="1"/>
</dbReference>
<dbReference type="PANTHER" id="PTHR43775:SF37">
    <property type="entry name" value="SI:DKEY-61P9.11"/>
    <property type="match status" value="1"/>
</dbReference>
<dbReference type="SMART" id="SM00825">
    <property type="entry name" value="PKS_KS"/>
    <property type="match status" value="1"/>
</dbReference>
<dbReference type="GO" id="GO:0000287">
    <property type="term" value="F:magnesium ion binding"/>
    <property type="evidence" value="ECO:0007669"/>
    <property type="project" value="InterPro"/>
</dbReference>
<dbReference type="PATRIC" id="fig|1265819.5.peg.1794"/>
<comment type="caution">
    <text evidence="5">The sequence shown here is derived from an EMBL/GenBank/DDBJ whole genome shotgun (WGS) entry which is preliminary data.</text>
</comment>
<protein>
    <submittedName>
        <fullName evidence="5">Beta-ketoacyl synthase</fullName>
    </submittedName>
</protein>
<evidence type="ECO:0000256" key="3">
    <source>
        <dbReference type="ARBA" id="ARBA00022679"/>
    </source>
</evidence>
<dbReference type="SUPFAM" id="SSF55048">
    <property type="entry name" value="Probable ACP-binding domain of malonyl-CoA ACP transacylase"/>
    <property type="match status" value="1"/>
</dbReference>
<dbReference type="Pfam" id="PF01648">
    <property type="entry name" value="ACPS"/>
    <property type="match status" value="1"/>
</dbReference>
<dbReference type="InterPro" id="IPR008278">
    <property type="entry name" value="4-PPantetheinyl_Trfase_dom"/>
</dbReference>
<dbReference type="InterPro" id="IPR016036">
    <property type="entry name" value="Malonyl_transacylase_ACP-bd"/>
</dbReference>
<organism evidence="5 6">
    <name type="scientific">Listeria grandensis FSL F6-0971</name>
    <dbReference type="NCBI Taxonomy" id="1265819"/>
    <lineage>
        <taxon>Bacteria</taxon>
        <taxon>Bacillati</taxon>
        <taxon>Bacillota</taxon>
        <taxon>Bacilli</taxon>
        <taxon>Bacillales</taxon>
        <taxon>Listeriaceae</taxon>
        <taxon>Listeria</taxon>
    </lineage>
</organism>
<keyword evidence="1" id="KW-0596">Phosphopantetheine</keyword>
<dbReference type="GO" id="GO:0004315">
    <property type="term" value="F:3-oxoacyl-[acyl-carrier-protein] synthase activity"/>
    <property type="evidence" value="ECO:0007669"/>
    <property type="project" value="InterPro"/>
</dbReference>
<dbReference type="InterPro" id="IPR014030">
    <property type="entry name" value="Ketoacyl_synth_N"/>
</dbReference>
<dbReference type="Gene3D" id="3.90.470.20">
    <property type="entry name" value="4'-phosphopantetheinyl transferase domain"/>
    <property type="match status" value="2"/>
</dbReference>
<keyword evidence="2" id="KW-0597">Phosphoprotein</keyword>
<dbReference type="InterPro" id="IPR020841">
    <property type="entry name" value="PKS_Beta-ketoAc_synthase_dom"/>
</dbReference>
<dbReference type="Proteomes" id="UP000019253">
    <property type="component" value="Unassembled WGS sequence"/>
</dbReference>
<evidence type="ECO:0000256" key="1">
    <source>
        <dbReference type="ARBA" id="ARBA00022450"/>
    </source>
</evidence>
<dbReference type="InterPro" id="IPR016039">
    <property type="entry name" value="Thiolase-like"/>
</dbReference>
<dbReference type="GO" id="GO:0006633">
    <property type="term" value="P:fatty acid biosynthetic process"/>
    <property type="evidence" value="ECO:0007669"/>
    <property type="project" value="InterPro"/>
</dbReference>
<dbReference type="InterPro" id="IPR032821">
    <property type="entry name" value="PKS_assoc"/>
</dbReference>
<reference evidence="5 6" key="1">
    <citation type="journal article" date="2014" name="Int. J. Syst. Evol. Microbiol.">
        <title>Listeria floridensis sp. nov., Listeria aquatica sp. nov., Listeria cornellensis sp. nov., Listeria riparia sp. nov. and Listeria grandensis sp. nov., from agricultural and natural environments.</title>
        <authorList>
            <person name="den Bakker H.C."/>
            <person name="Warchocki S."/>
            <person name="Wright E.M."/>
            <person name="Allred A.F."/>
            <person name="Ahlstrom C."/>
            <person name="Manuel C.S."/>
            <person name="Stasiewicz M.J."/>
            <person name="Burrell A."/>
            <person name="Roof S."/>
            <person name="Strawn L."/>
            <person name="Fortes E.D."/>
            <person name="Nightingale K.K."/>
            <person name="Kephart D."/>
            <person name="Wiedmann M."/>
        </authorList>
    </citation>
    <scope>NUCLEOTIDE SEQUENCE [LARGE SCALE GENOMIC DNA]</scope>
    <source>
        <strain evidence="6">FSL F6-971</strain>
    </source>
</reference>
<dbReference type="Gene3D" id="3.40.366.10">
    <property type="entry name" value="Malonyl-Coenzyme A Acyl Carrier Protein, domain 2"/>
    <property type="match status" value="1"/>
</dbReference>
<dbReference type="EMBL" id="AODD01000012">
    <property type="protein sequence ID" value="EUJ23298.1"/>
    <property type="molecule type" value="Genomic_DNA"/>
</dbReference>
<dbReference type="Pfam" id="PF02801">
    <property type="entry name" value="Ketoacyl-synt_C"/>
    <property type="match status" value="1"/>
</dbReference>
<dbReference type="GO" id="GO:0008897">
    <property type="term" value="F:holo-[acyl-carrier-protein] synthase activity"/>
    <property type="evidence" value="ECO:0007669"/>
    <property type="project" value="InterPro"/>
</dbReference>
<dbReference type="STRING" id="1265819.PGRAN_08996"/>
<name>W7BSN0_9LIST</name>
<dbReference type="PANTHER" id="PTHR43775">
    <property type="entry name" value="FATTY ACID SYNTHASE"/>
    <property type="match status" value="1"/>
</dbReference>
<dbReference type="OrthoDB" id="9765680at2"/>
<dbReference type="Pfam" id="PF16197">
    <property type="entry name" value="KAsynt_C_assoc"/>
    <property type="match status" value="1"/>
</dbReference>
<evidence type="ECO:0000313" key="6">
    <source>
        <dbReference type="Proteomes" id="UP000019253"/>
    </source>
</evidence>
<gene>
    <name evidence="5" type="ORF">PGRAN_08996</name>
</gene>
<dbReference type="InterPro" id="IPR050091">
    <property type="entry name" value="PKS_NRPS_Biosynth_Enz"/>
</dbReference>
<dbReference type="SUPFAM" id="SSF56214">
    <property type="entry name" value="4'-phosphopantetheinyl transferase"/>
    <property type="match status" value="2"/>
</dbReference>
<dbReference type="InterPro" id="IPR037143">
    <property type="entry name" value="4-PPantetheinyl_Trfase_dom_sf"/>
</dbReference>
<evidence type="ECO:0000256" key="2">
    <source>
        <dbReference type="ARBA" id="ARBA00022553"/>
    </source>
</evidence>